<sequence length="50" mass="6085">MRDTKTYRLEVTFPADQEDEIKRMAKECGFKDVMKYARVSMKCYYTMKTF</sequence>
<name>A4G0H2_METM5</name>
<proteinExistence type="predicted"/>
<dbReference type="RefSeq" id="WP_011869403.1">
    <property type="nucleotide sequence ID" value="NC_009135.1"/>
</dbReference>
<gene>
    <name evidence="1" type="ordered locus">MmarC5_1659</name>
</gene>
<dbReference type="KEGG" id="mmq:MmarC5_1659"/>
<dbReference type="eggNOG" id="arCOG09541">
    <property type="taxonomic scope" value="Archaea"/>
</dbReference>
<dbReference type="Proteomes" id="UP000000253">
    <property type="component" value="Chromosome"/>
</dbReference>
<protein>
    <submittedName>
        <fullName evidence="1">Uncharacterized protein</fullName>
    </submittedName>
</protein>
<dbReference type="OrthoDB" id="386188at2157"/>
<reference evidence="1 2" key="1">
    <citation type="submission" date="2007-03" db="EMBL/GenBank/DDBJ databases">
        <title>Complete sequence of chromosome of Methanococcus maripaludis C5.</title>
        <authorList>
            <consortium name="US DOE Joint Genome Institute"/>
            <person name="Copeland A."/>
            <person name="Lucas S."/>
            <person name="Lapidus A."/>
            <person name="Barry K."/>
            <person name="Glavina del Rio T."/>
            <person name="Dalin E."/>
            <person name="Tice H."/>
            <person name="Pitluck S."/>
            <person name="Chertkov O."/>
            <person name="Brettin T."/>
            <person name="Bruce D."/>
            <person name="Han C."/>
            <person name="Detter J.C."/>
            <person name="Schmutz J."/>
            <person name="Larimer F."/>
            <person name="Land M."/>
            <person name="Hauser L."/>
            <person name="Kyrpides N."/>
            <person name="Mikhailova N."/>
            <person name="Sieprawska-Lupa M."/>
            <person name="Whitman W.B."/>
            <person name="Richardson P."/>
        </authorList>
    </citation>
    <scope>NUCLEOTIDE SEQUENCE [LARGE SCALE GENOMIC DNA]</scope>
    <source>
        <strain evidence="2">C5 / ATCC BAA-1333</strain>
    </source>
</reference>
<dbReference type="AlphaFoldDB" id="A4G0H2"/>
<evidence type="ECO:0000313" key="2">
    <source>
        <dbReference type="Proteomes" id="UP000000253"/>
    </source>
</evidence>
<evidence type="ECO:0000313" key="1">
    <source>
        <dbReference type="EMBL" id="ABO35956.1"/>
    </source>
</evidence>
<dbReference type="STRING" id="402880.MmarC5_1659"/>
<dbReference type="HOGENOM" id="CLU_3113078_0_0_2"/>
<dbReference type="EMBL" id="CP000609">
    <property type="protein sequence ID" value="ABO35956.1"/>
    <property type="molecule type" value="Genomic_DNA"/>
</dbReference>
<dbReference type="GeneID" id="42681531"/>
<accession>A4G0H2</accession>
<organism evidence="1 2">
    <name type="scientific">Methanococcus maripaludis (strain C5 / ATCC BAA-1333)</name>
    <dbReference type="NCBI Taxonomy" id="402880"/>
    <lineage>
        <taxon>Archaea</taxon>
        <taxon>Methanobacteriati</taxon>
        <taxon>Methanobacteriota</taxon>
        <taxon>Methanomada group</taxon>
        <taxon>Methanococci</taxon>
        <taxon>Methanococcales</taxon>
        <taxon>Methanococcaceae</taxon>
        <taxon>Methanococcus</taxon>
    </lineage>
</organism>